<sequence length="182" mass="20553">MIDKRISKVLYTQSDLERVIKELANWVDETYKNSKNLVLVGLLKGSIPFLAQLIKDIKTDHIIDFMTLSSYHGAMDSSGSVKIVMDLAYDIKGKDVLIVEDIIDSGITIEKVVNLLKNKKPNSLKVLTLLDKPEGRKNDFHPDKVGFVAPNEFLVGFGLDVKEKMRNIPYIGIFKKECIDDL</sequence>
<organism evidence="17 18">
    <name type="scientific">Mesomycoplasma neurolyticum</name>
    <dbReference type="NCBI Taxonomy" id="2120"/>
    <lineage>
        <taxon>Bacteria</taxon>
        <taxon>Bacillati</taxon>
        <taxon>Mycoplasmatota</taxon>
        <taxon>Mycoplasmoidales</taxon>
        <taxon>Metamycoplasmataceae</taxon>
        <taxon>Mesomycoplasma</taxon>
    </lineage>
</organism>
<keyword evidence="8 15" id="KW-0808">Transferase</keyword>
<dbReference type="NCBIfam" id="TIGR01203">
    <property type="entry name" value="HGPRTase"/>
    <property type="match status" value="1"/>
</dbReference>
<comment type="similarity">
    <text evidence="5 15">Belongs to the purine/pyrimidine phosphoribosyltransferase family.</text>
</comment>
<dbReference type="GO" id="GO:0000166">
    <property type="term" value="F:nucleotide binding"/>
    <property type="evidence" value="ECO:0007669"/>
    <property type="project" value="UniProtKB-KW"/>
</dbReference>
<dbReference type="GO" id="GO:0005829">
    <property type="term" value="C:cytosol"/>
    <property type="evidence" value="ECO:0007669"/>
    <property type="project" value="TreeGrafter"/>
</dbReference>
<dbReference type="GO" id="GO:0032264">
    <property type="term" value="P:IMP salvage"/>
    <property type="evidence" value="ECO:0007669"/>
    <property type="project" value="UniProtKB-UniPathway"/>
</dbReference>
<evidence type="ECO:0000256" key="10">
    <source>
        <dbReference type="ARBA" id="ARBA00022726"/>
    </source>
</evidence>
<evidence type="ECO:0000256" key="12">
    <source>
        <dbReference type="ARBA" id="ARBA00022842"/>
    </source>
</evidence>
<comment type="catalytic activity">
    <reaction evidence="14">
        <text>IMP + diphosphate = hypoxanthine + 5-phospho-alpha-D-ribose 1-diphosphate</text>
        <dbReference type="Rhea" id="RHEA:17973"/>
        <dbReference type="ChEBI" id="CHEBI:17368"/>
        <dbReference type="ChEBI" id="CHEBI:33019"/>
        <dbReference type="ChEBI" id="CHEBI:58017"/>
        <dbReference type="ChEBI" id="CHEBI:58053"/>
        <dbReference type="EC" id="2.4.2.8"/>
    </reaction>
    <physiologicalReaction direction="right-to-left" evidence="14">
        <dbReference type="Rhea" id="RHEA:17975"/>
    </physiologicalReaction>
</comment>
<dbReference type="Proteomes" id="UP000289440">
    <property type="component" value="Chromosome"/>
</dbReference>
<evidence type="ECO:0000313" key="18">
    <source>
        <dbReference type="Proteomes" id="UP000289440"/>
    </source>
</evidence>
<evidence type="ECO:0000256" key="8">
    <source>
        <dbReference type="ARBA" id="ARBA00022679"/>
    </source>
</evidence>
<dbReference type="OrthoDB" id="9802824at2"/>
<keyword evidence="6 15" id="KW-0963">Cytoplasm</keyword>
<dbReference type="AlphaFoldDB" id="A0A449A550"/>
<comment type="pathway">
    <text evidence="4">Purine metabolism; GMP biosynthesis via salvage pathway; GMP from guanine: step 1/1.</text>
</comment>
<reference evidence="17 18" key="1">
    <citation type="submission" date="2019-01" db="EMBL/GenBank/DDBJ databases">
        <authorList>
            <consortium name="Pathogen Informatics"/>
        </authorList>
    </citation>
    <scope>NUCLEOTIDE SEQUENCE [LARGE SCALE GENOMIC DNA]</scope>
    <source>
        <strain evidence="17 18">NCTC10166</strain>
    </source>
</reference>
<proteinExistence type="inferred from homology"/>
<dbReference type="GO" id="GO:0006166">
    <property type="term" value="P:purine ribonucleoside salvage"/>
    <property type="evidence" value="ECO:0007669"/>
    <property type="project" value="UniProtKB-KW"/>
</dbReference>
<dbReference type="GO" id="GO:0000287">
    <property type="term" value="F:magnesium ion binding"/>
    <property type="evidence" value="ECO:0007669"/>
    <property type="project" value="TreeGrafter"/>
</dbReference>
<evidence type="ECO:0000256" key="4">
    <source>
        <dbReference type="ARBA" id="ARBA00004676"/>
    </source>
</evidence>
<keyword evidence="18" id="KW-1185">Reference proteome</keyword>
<keyword evidence="7 15" id="KW-0328">Glycosyltransferase</keyword>
<evidence type="ECO:0000256" key="13">
    <source>
        <dbReference type="ARBA" id="ARBA00048811"/>
    </source>
</evidence>
<dbReference type="Gene3D" id="3.40.50.2020">
    <property type="match status" value="1"/>
</dbReference>
<comment type="cofactor">
    <cofactor evidence="1 15">
        <name>Mg(2+)</name>
        <dbReference type="ChEBI" id="CHEBI:18420"/>
    </cofactor>
</comment>
<dbReference type="GO" id="GO:0032263">
    <property type="term" value="P:GMP salvage"/>
    <property type="evidence" value="ECO:0007669"/>
    <property type="project" value="TreeGrafter"/>
</dbReference>
<keyword evidence="12 15" id="KW-0460">Magnesium</keyword>
<evidence type="ECO:0000256" key="5">
    <source>
        <dbReference type="ARBA" id="ARBA00008391"/>
    </source>
</evidence>
<dbReference type="FunFam" id="3.40.50.2020:FF:000006">
    <property type="entry name" value="Hypoxanthine phosphoribosyltransferase"/>
    <property type="match status" value="1"/>
</dbReference>
<comment type="subcellular location">
    <subcellularLocation>
        <location evidence="2 15">Cytoplasm</location>
    </subcellularLocation>
</comment>
<dbReference type="InterPro" id="IPR005904">
    <property type="entry name" value="Hxn_phspho_trans"/>
</dbReference>
<dbReference type="PANTHER" id="PTHR43340">
    <property type="entry name" value="HYPOXANTHINE-GUANINE PHOSPHORIBOSYLTRANSFERASE"/>
    <property type="match status" value="1"/>
</dbReference>
<evidence type="ECO:0000256" key="1">
    <source>
        <dbReference type="ARBA" id="ARBA00001946"/>
    </source>
</evidence>
<dbReference type="GO" id="GO:0046100">
    <property type="term" value="P:hypoxanthine metabolic process"/>
    <property type="evidence" value="ECO:0007669"/>
    <property type="project" value="TreeGrafter"/>
</dbReference>
<evidence type="ECO:0000256" key="3">
    <source>
        <dbReference type="ARBA" id="ARBA00004669"/>
    </source>
</evidence>
<dbReference type="RefSeq" id="WP_129719769.1">
    <property type="nucleotide sequence ID" value="NZ_LR214951.1"/>
</dbReference>
<comment type="catalytic activity">
    <reaction evidence="13">
        <text>GMP + diphosphate = guanine + 5-phospho-alpha-D-ribose 1-diphosphate</text>
        <dbReference type="Rhea" id="RHEA:25424"/>
        <dbReference type="ChEBI" id="CHEBI:16235"/>
        <dbReference type="ChEBI" id="CHEBI:33019"/>
        <dbReference type="ChEBI" id="CHEBI:58017"/>
        <dbReference type="ChEBI" id="CHEBI:58115"/>
        <dbReference type="EC" id="2.4.2.8"/>
    </reaction>
    <physiologicalReaction direction="right-to-left" evidence="13">
        <dbReference type="Rhea" id="RHEA:25426"/>
    </physiologicalReaction>
</comment>
<keyword evidence="11 15" id="KW-0547">Nucleotide-binding</keyword>
<dbReference type="InterPro" id="IPR050408">
    <property type="entry name" value="HGPRT"/>
</dbReference>
<evidence type="ECO:0000256" key="7">
    <source>
        <dbReference type="ARBA" id="ARBA00022676"/>
    </source>
</evidence>
<dbReference type="InterPro" id="IPR029057">
    <property type="entry name" value="PRTase-like"/>
</dbReference>
<dbReference type="PANTHER" id="PTHR43340:SF1">
    <property type="entry name" value="HYPOXANTHINE PHOSPHORIBOSYLTRANSFERASE"/>
    <property type="match status" value="1"/>
</dbReference>
<evidence type="ECO:0000256" key="14">
    <source>
        <dbReference type="ARBA" id="ARBA00049402"/>
    </source>
</evidence>
<dbReference type="GO" id="GO:0006178">
    <property type="term" value="P:guanine salvage"/>
    <property type="evidence" value="ECO:0007669"/>
    <property type="project" value="TreeGrafter"/>
</dbReference>
<dbReference type="GO" id="GO:0052657">
    <property type="term" value="F:guanine phosphoribosyltransferase activity"/>
    <property type="evidence" value="ECO:0007669"/>
    <property type="project" value="UniProtKB-ARBA"/>
</dbReference>
<protein>
    <recommendedName>
        <fullName evidence="15">Hypoxanthine phosphoribosyltransferase</fullName>
        <ecNumber evidence="15">2.4.2.8</ecNumber>
    </recommendedName>
</protein>
<keyword evidence="9 15" id="KW-0479">Metal-binding</keyword>
<evidence type="ECO:0000256" key="11">
    <source>
        <dbReference type="ARBA" id="ARBA00022741"/>
    </source>
</evidence>
<accession>A0A449A550</accession>
<evidence type="ECO:0000313" key="17">
    <source>
        <dbReference type="EMBL" id="VEU59375.1"/>
    </source>
</evidence>
<dbReference type="Pfam" id="PF00156">
    <property type="entry name" value="Pribosyltran"/>
    <property type="match status" value="1"/>
</dbReference>
<dbReference type="GO" id="GO:0004422">
    <property type="term" value="F:hypoxanthine phosphoribosyltransferase activity"/>
    <property type="evidence" value="ECO:0007669"/>
    <property type="project" value="InterPro"/>
</dbReference>
<dbReference type="EMBL" id="LR214951">
    <property type="protein sequence ID" value="VEU59375.1"/>
    <property type="molecule type" value="Genomic_DNA"/>
</dbReference>
<dbReference type="UniPathway" id="UPA00591">
    <property type="reaction ID" value="UER00648"/>
</dbReference>
<dbReference type="SUPFAM" id="SSF53271">
    <property type="entry name" value="PRTase-like"/>
    <property type="match status" value="1"/>
</dbReference>
<evidence type="ECO:0000256" key="9">
    <source>
        <dbReference type="ARBA" id="ARBA00022723"/>
    </source>
</evidence>
<evidence type="ECO:0000256" key="6">
    <source>
        <dbReference type="ARBA" id="ARBA00022490"/>
    </source>
</evidence>
<name>A0A449A550_9BACT</name>
<dbReference type="EC" id="2.4.2.8" evidence="15"/>
<dbReference type="KEGG" id="mnu:NCTC10166_00343"/>
<feature type="domain" description="Phosphoribosyltransferase" evidence="16">
    <location>
        <begin position="11"/>
        <end position="161"/>
    </location>
</feature>
<gene>
    <name evidence="17" type="primary">hpt</name>
    <name evidence="17" type="ORF">NCTC10166_00343</name>
</gene>
<evidence type="ECO:0000256" key="2">
    <source>
        <dbReference type="ARBA" id="ARBA00004496"/>
    </source>
</evidence>
<keyword evidence="10 15" id="KW-0660">Purine salvage</keyword>
<evidence type="ECO:0000256" key="15">
    <source>
        <dbReference type="RuleBase" id="RU364099"/>
    </source>
</evidence>
<comment type="pathway">
    <text evidence="3 15">Purine metabolism; IMP biosynthesis via salvage pathway; IMP from hypoxanthine: step 1/1.</text>
</comment>
<dbReference type="InterPro" id="IPR000836">
    <property type="entry name" value="PRTase_dom"/>
</dbReference>
<evidence type="ECO:0000259" key="16">
    <source>
        <dbReference type="Pfam" id="PF00156"/>
    </source>
</evidence>
<dbReference type="CDD" id="cd06223">
    <property type="entry name" value="PRTases_typeI"/>
    <property type="match status" value="1"/>
</dbReference>